<keyword evidence="8" id="KW-0963">Cytoplasm</keyword>
<feature type="active site" description="Proton donor" evidence="8">
    <location>
        <position position="37"/>
    </location>
</feature>
<comment type="similarity">
    <text evidence="2 8">Belongs to the pantothenate synthetase family.</text>
</comment>
<dbReference type="InterPro" id="IPR042176">
    <property type="entry name" value="Pantoate_ligase_C"/>
</dbReference>
<dbReference type="GO" id="GO:0005829">
    <property type="term" value="C:cytosol"/>
    <property type="evidence" value="ECO:0007669"/>
    <property type="project" value="TreeGrafter"/>
</dbReference>
<comment type="function">
    <text evidence="8">Catalyzes the condensation of pantoate with beta-alanine in an ATP-dependent reaction via a pantoyl-adenylate intermediate.</text>
</comment>
<name>A0A1I0XIY5_SELRU</name>
<evidence type="ECO:0000256" key="2">
    <source>
        <dbReference type="ARBA" id="ARBA00009256"/>
    </source>
</evidence>
<evidence type="ECO:0000256" key="3">
    <source>
        <dbReference type="ARBA" id="ARBA00022598"/>
    </source>
</evidence>
<keyword evidence="5 8" id="KW-0547">Nucleotide-binding</keyword>
<dbReference type="PANTHER" id="PTHR21299">
    <property type="entry name" value="CYTIDYLATE KINASE/PANTOATE-BETA-ALANINE LIGASE"/>
    <property type="match status" value="1"/>
</dbReference>
<evidence type="ECO:0000313" key="9">
    <source>
        <dbReference type="EMBL" id="SFB00864.1"/>
    </source>
</evidence>
<dbReference type="GO" id="GO:0015940">
    <property type="term" value="P:pantothenate biosynthetic process"/>
    <property type="evidence" value="ECO:0007669"/>
    <property type="project" value="UniProtKB-UniRule"/>
</dbReference>
<keyword evidence="3 8" id="KW-0436">Ligase</keyword>
<dbReference type="EMBL" id="FOJX01000006">
    <property type="protein sequence ID" value="SFB00864.1"/>
    <property type="molecule type" value="Genomic_DNA"/>
</dbReference>
<accession>A0A1I0XIY5</accession>
<dbReference type="GO" id="GO:0005524">
    <property type="term" value="F:ATP binding"/>
    <property type="evidence" value="ECO:0007669"/>
    <property type="project" value="UniProtKB-KW"/>
</dbReference>
<dbReference type="RefSeq" id="WP_074815394.1">
    <property type="nucleotide sequence ID" value="NZ_FOJX01000006.1"/>
</dbReference>
<evidence type="ECO:0000256" key="4">
    <source>
        <dbReference type="ARBA" id="ARBA00022655"/>
    </source>
</evidence>
<comment type="miscellaneous">
    <text evidence="8">The reaction proceeds by a bi uni uni bi ping pong mechanism.</text>
</comment>
<dbReference type="AlphaFoldDB" id="A0A1I0XIY5"/>
<evidence type="ECO:0000256" key="8">
    <source>
        <dbReference type="HAMAP-Rule" id="MF_00158"/>
    </source>
</evidence>
<dbReference type="FunFam" id="3.30.1300.10:FF:000001">
    <property type="entry name" value="Pantothenate synthetase"/>
    <property type="match status" value="1"/>
</dbReference>
<dbReference type="UniPathway" id="UPA00028">
    <property type="reaction ID" value="UER00005"/>
</dbReference>
<dbReference type="Proteomes" id="UP000183843">
    <property type="component" value="Unassembled WGS sequence"/>
</dbReference>
<dbReference type="InterPro" id="IPR003721">
    <property type="entry name" value="Pantoate_ligase"/>
</dbReference>
<organism evidence="9 10">
    <name type="scientific">Selenomonas ruminantium</name>
    <dbReference type="NCBI Taxonomy" id="971"/>
    <lineage>
        <taxon>Bacteria</taxon>
        <taxon>Bacillati</taxon>
        <taxon>Bacillota</taxon>
        <taxon>Negativicutes</taxon>
        <taxon>Selenomonadales</taxon>
        <taxon>Selenomonadaceae</taxon>
        <taxon>Selenomonas</taxon>
    </lineage>
</organism>
<feature type="binding site" evidence="8">
    <location>
        <position position="61"/>
    </location>
    <ligand>
        <name>(R)-pantoate</name>
        <dbReference type="ChEBI" id="CHEBI:15980"/>
    </ligand>
</feature>
<dbReference type="NCBIfam" id="TIGR00018">
    <property type="entry name" value="panC"/>
    <property type="match status" value="1"/>
</dbReference>
<dbReference type="CDD" id="cd00560">
    <property type="entry name" value="PanC"/>
    <property type="match status" value="1"/>
</dbReference>
<dbReference type="NCBIfam" id="TIGR00125">
    <property type="entry name" value="cyt_tran_rel"/>
    <property type="match status" value="1"/>
</dbReference>
<dbReference type="InterPro" id="IPR004821">
    <property type="entry name" value="Cyt_trans-like"/>
</dbReference>
<proteinExistence type="inferred from homology"/>
<keyword evidence="4 8" id="KW-0566">Pantothenate biosynthesis</keyword>
<dbReference type="Gene3D" id="3.30.1300.10">
    <property type="entry name" value="Pantoate-beta-alanine ligase, C-terminal domain"/>
    <property type="match status" value="1"/>
</dbReference>
<feature type="binding site" evidence="8">
    <location>
        <begin position="30"/>
        <end position="37"/>
    </location>
    <ligand>
        <name>ATP</name>
        <dbReference type="ChEBI" id="CHEBI:30616"/>
    </ligand>
</feature>
<dbReference type="EC" id="6.3.2.1" evidence="8"/>
<comment type="subcellular location">
    <subcellularLocation>
        <location evidence="8">Cytoplasm</location>
    </subcellularLocation>
</comment>
<dbReference type="SUPFAM" id="SSF52374">
    <property type="entry name" value="Nucleotidylyl transferase"/>
    <property type="match status" value="1"/>
</dbReference>
<dbReference type="FunFam" id="3.40.50.620:FF:000013">
    <property type="entry name" value="Pantothenate synthetase"/>
    <property type="match status" value="1"/>
</dbReference>
<comment type="catalytic activity">
    <reaction evidence="7 8">
        <text>(R)-pantoate + beta-alanine + ATP = (R)-pantothenate + AMP + diphosphate + H(+)</text>
        <dbReference type="Rhea" id="RHEA:10912"/>
        <dbReference type="ChEBI" id="CHEBI:15378"/>
        <dbReference type="ChEBI" id="CHEBI:15980"/>
        <dbReference type="ChEBI" id="CHEBI:29032"/>
        <dbReference type="ChEBI" id="CHEBI:30616"/>
        <dbReference type="ChEBI" id="CHEBI:33019"/>
        <dbReference type="ChEBI" id="CHEBI:57966"/>
        <dbReference type="ChEBI" id="CHEBI:456215"/>
        <dbReference type="EC" id="6.3.2.1"/>
    </reaction>
</comment>
<comment type="pathway">
    <text evidence="1 8">Cofactor biosynthesis; (R)-pantothenate biosynthesis; (R)-pantothenate from (R)-pantoate and beta-alanine: step 1/1.</text>
</comment>
<dbReference type="PANTHER" id="PTHR21299:SF1">
    <property type="entry name" value="PANTOATE--BETA-ALANINE LIGASE"/>
    <property type="match status" value="1"/>
</dbReference>
<dbReference type="GO" id="GO:0004592">
    <property type="term" value="F:pantoate-beta-alanine ligase activity"/>
    <property type="evidence" value="ECO:0007669"/>
    <property type="project" value="UniProtKB-UniRule"/>
</dbReference>
<dbReference type="InterPro" id="IPR014729">
    <property type="entry name" value="Rossmann-like_a/b/a_fold"/>
</dbReference>
<gene>
    <name evidence="8" type="primary">panC</name>
    <name evidence="9" type="ORF">SAMN05216587_10625</name>
</gene>
<feature type="binding site" evidence="8">
    <location>
        <position position="177"/>
    </location>
    <ligand>
        <name>ATP</name>
        <dbReference type="ChEBI" id="CHEBI:30616"/>
    </ligand>
</feature>
<sequence>MKILTTIQDIKKYAADCKAQGKTIGLVPTMGALHEGHLTLMRAAREKCDIVIASVFVNPTQFGPNEDYDAYPRQFAADCEKLESVNVDAVFHPEPAEMYPEGYCTYVNVDGDITHKLCGAQRPGHFRGVATVVTKLINLARADEAFFGQKDAQQVTVIRRFVEDLNINVHINMVPIAREESGLARSSRNTYLSAEEKEAALVLSRSLNEAKTAFAQGETKVAALENIVKDEISKEPMASIDYVKAYAYPSLKPLTEVNEDTLLAIAVKIGKTRLIDNVILSA</sequence>
<feature type="binding site" evidence="8">
    <location>
        <position position="154"/>
    </location>
    <ligand>
        <name>(R)-pantoate</name>
        <dbReference type="ChEBI" id="CHEBI:15980"/>
    </ligand>
</feature>
<evidence type="ECO:0000313" key="10">
    <source>
        <dbReference type="Proteomes" id="UP000183843"/>
    </source>
</evidence>
<evidence type="ECO:0000256" key="7">
    <source>
        <dbReference type="ARBA" id="ARBA00048258"/>
    </source>
</evidence>
<evidence type="ECO:0000256" key="5">
    <source>
        <dbReference type="ARBA" id="ARBA00022741"/>
    </source>
</evidence>
<dbReference type="HAMAP" id="MF_00158">
    <property type="entry name" value="PanC"/>
    <property type="match status" value="1"/>
</dbReference>
<keyword evidence="6 8" id="KW-0067">ATP-binding</keyword>
<evidence type="ECO:0000256" key="1">
    <source>
        <dbReference type="ARBA" id="ARBA00004990"/>
    </source>
</evidence>
<dbReference type="Gene3D" id="3.40.50.620">
    <property type="entry name" value="HUPs"/>
    <property type="match status" value="1"/>
</dbReference>
<protein>
    <recommendedName>
        <fullName evidence="8">Pantothenate synthetase</fullName>
        <shortName evidence="8">PS</shortName>
        <ecNumber evidence="8">6.3.2.1</ecNumber>
    </recommendedName>
    <alternativeName>
        <fullName evidence="8">Pantoate--beta-alanine ligase</fullName>
    </alternativeName>
    <alternativeName>
        <fullName evidence="8">Pantoate-activating enzyme</fullName>
    </alternativeName>
</protein>
<feature type="binding site" evidence="8">
    <location>
        <begin position="185"/>
        <end position="188"/>
    </location>
    <ligand>
        <name>ATP</name>
        <dbReference type="ChEBI" id="CHEBI:30616"/>
    </ligand>
</feature>
<feature type="binding site" evidence="8">
    <location>
        <begin position="148"/>
        <end position="151"/>
    </location>
    <ligand>
        <name>ATP</name>
        <dbReference type="ChEBI" id="CHEBI:30616"/>
    </ligand>
</feature>
<dbReference type="Pfam" id="PF02569">
    <property type="entry name" value="Pantoate_ligase"/>
    <property type="match status" value="1"/>
</dbReference>
<feature type="binding site" evidence="8">
    <location>
        <position position="61"/>
    </location>
    <ligand>
        <name>beta-alanine</name>
        <dbReference type="ChEBI" id="CHEBI:57966"/>
    </ligand>
</feature>
<reference evidence="9 10" key="1">
    <citation type="submission" date="2016-10" db="EMBL/GenBank/DDBJ databases">
        <authorList>
            <person name="de Groot N.N."/>
        </authorList>
    </citation>
    <scope>NUCLEOTIDE SEQUENCE [LARGE SCALE GENOMIC DNA]</scope>
    <source>
        <strain evidence="9 10">L14</strain>
    </source>
</reference>
<evidence type="ECO:0000256" key="6">
    <source>
        <dbReference type="ARBA" id="ARBA00022840"/>
    </source>
</evidence>
<comment type="subunit">
    <text evidence="8">Homodimer.</text>
</comment>